<name>A0AAC9PTJ2_9PSEU</name>
<evidence type="ECO:0000313" key="3">
    <source>
        <dbReference type="EMBL" id="APU16193.1"/>
    </source>
</evidence>
<proteinExistence type="predicted"/>
<evidence type="ECO:0000259" key="2">
    <source>
        <dbReference type="Pfam" id="PF14065"/>
    </source>
</evidence>
<reference evidence="4" key="1">
    <citation type="submission" date="2016-06" db="EMBL/GenBank/DDBJ databases">
        <title>Complete genome sequence of Actinoalloteichus fjordicus DSM 46855 (=ADI127-17), type strain of the new species Actinoalloteichus fjordicus.</title>
        <authorList>
            <person name="Ruckert C."/>
            <person name="Nouioui I."/>
            <person name="Willmese J."/>
            <person name="van Wezel G."/>
            <person name="Klenk H.-P."/>
            <person name="Kalinowski J."/>
            <person name="Zotchev S.B."/>
        </authorList>
    </citation>
    <scope>NUCLEOTIDE SEQUENCE [LARGE SCALE GENOMIC DNA]</scope>
    <source>
        <strain evidence="4">ADI127-7</strain>
    </source>
</reference>
<feature type="region of interest" description="Disordered" evidence="1">
    <location>
        <begin position="208"/>
        <end position="241"/>
    </location>
</feature>
<accession>A0AAC9PTJ2</accession>
<feature type="domain" description="Pvc16 N-terminal" evidence="2">
    <location>
        <begin position="4"/>
        <end position="179"/>
    </location>
</feature>
<dbReference type="RefSeq" id="WP_075741778.1">
    <property type="nucleotide sequence ID" value="NZ_CP016076.1"/>
</dbReference>
<dbReference type="KEGG" id="acad:UA74_20840"/>
<dbReference type="AlphaFoldDB" id="A0AAC9PTJ2"/>
<gene>
    <name evidence="3" type="ORF">UA74_20840</name>
</gene>
<organism evidence="3 4">
    <name type="scientific">Actinoalloteichus fjordicus</name>
    <dbReference type="NCBI Taxonomy" id="1612552"/>
    <lineage>
        <taxon>Bacteria</taxon>
        <taxon>Bacillati</taxon>
        <taxon>Actinomycetota</taxon>
        <taxon>Actinomycetes</taxon>
        <taxon>Pseudonocardiales</taxon>
        <taxon>Pseudonocardiaceae</taxon>
        <taxon>Actinoalloteichus</taxon>
    </lineage>
</organism>
<evidence type="ECO:0000256" key="1">
    <source>
        <dbReference type="SAM" id="MobiDB-lite"/>
    </source>
</evidence>
<protein>
    <submittedName>
        <fullName evidence="3">DUF4255 family protein</fullName>
    </submittedName>
</protein>
<sequence>MIHEVDEGLRRLLTAEVFPGGEIDVAFDAPTRDWAARRTSPTINVFLYDIREDATRRRSNPTAEFAADGLTITRREPPRWFQLSYLVSAWTTRPQDEHRLLSAVLGCLIRHDVLPAAHLGGTLAELGLGVSLDAAGPVGENRSAADLWSALGGELKAAVDLRVLAPMAGEQTTTAPPVTDGLIIRTRDVHGDTDSARIRRLRYQDMAEPDVVTPVEQGDGFGPTRPRPEGSRSRRRRGRLR</sequence>
<evidence type="ECO:0000313" key="4">
    <source>
        <dbReference type="Proteomes" id="UP000185511"/>
    </source>
</evidence>
<keyword evidence="4" id="KW-1185">Reference proteome</keyword>
<dbReference type="EMBL" id="CP016076">
    <property type="protein sequence ID" value="APU16193.1"/>
    <property type="molecule type" value="Genomic_DNA"/>
</dbReference>
<dbReference type="InterPro" id="IPR025351">
    <property type="entry name" value="Pvc16_N"/>
</dbReference>
<dbReference type="Pfam" id="PF14065">
    <property type="entry name" value="Pvc16_N"/>
    <property type="match status" value="1"/>
</dbReference>
<dbReference type="Proteomes" id="UP000185511">
    <property type="component" value="Chromosome"/>
</dbReference>